<keyword evidence="2" id="KW-1185">Reference proteome</keyword>
<dbReference type="Proteomes" id="UP000636709">
    <property type="component" value="Unassembled WGS sequence"/>
</dbReference>
<evidence type="ECO:0000313" key="2">
    <source>
        <dbReference type="Proteomes" id="UP000636709"/>
    </source>
</evidence>
<dbReference type="AlphaFoldDB" id="A0A835EH88"/>
<name>A0A835EH88_9POAL</name>
<comment type="caution">
    <text evidence="1">The sequence shown here is derived from an EMBL/GenBank/DDBJ whole genome shotgun (WGS) entry which is preliminary data.</text>
</comment>
<organism evidence="1 2">
    <name type="scientific">Digitaria exilis</name>
    <dbReference type="NCBI Taxonomy" id="1010633"/>
    <lineage>
        <taxon>Eukaryota</taxon>
        <taxon>Viridiplantae</taxon>
        <taxon>Streptophyta</taxon>
        <taxon>Embryophyta</taxon>
        <taxon>Tracheophyta</taxon>
        <taxon>Spermatophyta</taxon>
        <taxon>Magnoliopsida</taxon>
        <taxon>Liliopsida</taxon>
        <taxon>Poales</taxon>
        <taxon>Poaceae</taxon>
        <taxon>PACMAD clade</taxon>
        <taxon>Panicoideae</taxon>
        <taxon>Panicodae</taxon>
        <taxon>Paniceae</taxon>
        <taxon>Anthephorinae</taxon>
        <taxon>Digitaria</taxon>
    </lineage>
</organism>
<evidence type="ECO:0000313" key="1">
    <source>
        <dbReference type="EMBL" id="KAF8692360.1"/>
    </source>
</evidence>
<proteinExistence type="predicted"/>
<protein>
    <submittedName>
        <fullName evidence="1">Uncharacterized protein</fullName>
    </submittedName>
</protein>
<gene>
    <name evidence="1" type="ORF">HU200_039688</name>
</gene>
<sequence length="37" mass="3757">MATMAGCSSNARGTYKGHQINVASSIGKGSTCRNLLA</sequence>
<reference evidence="1" key="1">
    <citation type="submission" date="2020-07" db="EMBL/GenBank/DDBJ databases">
        <title>Genome sequence and genetic diversity analysis of an under-domesticated orphan crop, white fonio (Digitaria exilis).</title>
        <authorList>
            <person name="Bennetzen J.L."/>
            <person name="Chen S."/>
            <person name="Ma X."/>
            <person name="Wang X."/>
            <person name="Yssel A.E.J."/>
            <person name="Chaluvadi S.R."/>
            <person name="Johnson M."/>
            <person name="Gangashetty P."/>
            <person name="Hamidou F."/>
            <person name="Sanogo M.D."/>
            <person name="Zwaenepoel A."/>
            <person name="Wallace J."/>
            <person name="Van De Peer Y."/>
            <person name="Van Deynze A."/>
        </authorList>
    </citation>
    <scope>NUCLEOTIDE SEQUENCE</scope>
    <source>
        <tissue evidence="1">Leaves</tissue>
    </source>
</reference>
<accession>A0A835EH88</accession>
<dbReference type="EMBL" id="JACEFO010001943">
    <property type="protein sequence ID" value="KAF8692360.1"/>
    <property type="molecule type" value="Genomic_DNA"/>
</dbReference>